<accession>A0A0B4CWS6</accession>
<gene>
    <name evidence="3" type="ORF">RM53_01695</name>
</gene>
<name>A0A0B4CWS6_9CAUL</name>
<sequence length="427" mass="46648">MRILYDASRLMSRAERSAPTGVDRVCLAYAEWLLASPDVTTIPVRGRKNRLVAVEIGWFRRFVADLRAKWNGAASTAADLAHTQRLLAALTSERRPAASVLCPAPAPEKERPADKTRVFKQFFRSRHVAPLPQADLYLTVGHTTLHEPTALEDLKAAGIERVVLLHDLIPVTHPEFCRPGDGDKHHARVSNTLRLASRIIVNSAYTGDELRAFAEREGLPLPPVHVAHLGLEPAFVAGDAFAAPRPYFVHVGTIEARKNLALLLTLWRRLEERMGDQTPSLVLVGRYGWENEAVLDHLQRSPNLQGVVHQAANLSDAVLARLMRGARAILAPSSVEGFDLPAVEACAMGLSLIASDIPPHRELTPNAELIDPLDGLGWLAAIERATKSAPIPSPSYRAPSWSEHFRIVADAVGLQPVSPLASAHKGL</sequence>
<dbReference type="STRING" id="172043.RM53_01695"/>
<dbReference type="PANTHER" id="PTHR46401">
    <property type="entry name" value="GLYCOSYLTRANSFERASE WBBK-RELATED"/>
    <property type="match status" value="1"/>
</dbReference>
<protein>
    <submittedName>
        <fullName evidence="3">Glycosyl transferase family 1</fullName>
    </submittedName>
</protein>
<dbReference type="AlphaFoldDB" id="A0A0B4CWS6"/>
<evidence type="ECO:0000259" key="2">
    <source>
        <dbReference type="Pfam" id="PF00534"/>
    </source>
</evidence>
<keyword evidence="1 3" id="KW-0808">Transferase</keyword>
<evidence type="ECO:0000313" key="3">
    <source>
        <dbReference type="EMBL" id="KIC60822.1"/>
    </source>
</evidence>
<dbReference type="PANTHER" id="PTHR46401:SF2">
    <property type="entry name" value="GLYCOSYLTRANSFERASE WBBK-RELATED"/>
    <property type="match status" value="1"/>
</dbReference>
<comment type="caution">
    <text evidence="3">The sequence shown here is derived from an EMBL/GenBank/DDBJ whole genome shotgun (WGS) entry which is preliminary data.</text>
</comment>
<evidence type="ECO:0000256" key="1">
    <source>
        <dbReference type="ARBA" id="ARBA00022679"/>
    </source>
</evidence>
<dbReference type="Proteomes" id="UP000031166">
    <property type="component" value="Unassembled WGS sequence"/>
</dbReference>
<dbReference type="SUPFAM" id="SSF53756">
    <property type="entry name" value="UDP-Glycosyltransferase/glycogen phosphorylase"/>
    <property type="match status" value="1"/>
</dbReference>
<dbReference type="CDD" id="cd03809">
    <property type="entry name" value="GT4_MtfB-like"/>
    <property type="match status" value="1"/>
</dbReference>
<organism evidence="3 4">
    <name type="scientific">Brevundimonas nasdae</name>
    <dbReference type="NCBI Taxonomy" id="172043"/>
    <lineage>
        <taxon>Bacteria</taxon>
        <taxon>Pseudomonadati</taxon>
        <taxon>Pseudomonadota</taxon>
        <taxon>Alphaproteobacteria</taxon>
        <taxon>Caulobacterales</taxon>
        <taxon>Caulobacteraceae</taxon>
        <taxon>Brevundimonas</taxon>
    </lineage>
</organism>
<proteinExistence type="predicted"/>
<dbReference type="Gene3D" id="3.40.50.2000">
    <property type="entry name" value="Glycogen Phosphorylase B"/>
    <property type="match status" value="1"/>
</dbReference>
<dbReference type="EMBL" id="JWSY01000003">
    <property type="protein sequence ID" value="KIC60822.1"/>
    <property type="molecule type" value="Genomic_DNA"/>
</dbReference>
<feature type="domain" description="Glycosyl transferase family 1" evidence="2">
    <location>
        <begin position="244"/>
        <end position="368"/>
    </location>
</feature>
<dbReference type="Pfam" id="PF00534">
    <property type="entry name" value="Glycos_transf_1"/>
    <property type="match status" value="1"/>
</dbReference>
<dbReference type="RefSeq" id="WP_039243920.1">
    <property type="nucleotide sequence ID" value="NZ_JWSY01000003.1"/>
</dbReference>
<dbReference type="GO" id="GO:0016757">
    <property type="term" value="F:glycosyltransferase activity"/>
    <property type="evidence" value="ECO:0007669"/>
    <property type="project" value="InterPro"/>
</dbReference>
<evidence type="ECO:0000313" key="4">
    <source>
        <dbReference type="Proteomes" id="UP000031166"/>
    </source>
</evidence>
<reference evidence="3 4" key="1">
    <citation type="submission" date="2014-12" db="EMBL/GenBank/DDBJ databases">
        <title>Genome sequencing of Brevundimonas nasdae TPW30.</title>
        <authorList>
            <person name="Tan P.W."/>
            <person name="Chan K.-G."/>
        </authorList>
    </citation>
    <scope>NUCLEOTIDE SEQUENCE [LARGE SCALE GENOMIC DNA]</scope>
    <source>
        <strain evidence="3 4">TPW30</strain>
    </source>
</reference>
<dbReference type="InterPro" id="IPR001296">
    <property type="entry name" value="Glyco_trans_1"/>
</dbReference>